<reference evidence="3" key="1">
    <citation type="journal article" date="2013" name="Genome Biol. Evol.">
        <title>The genome sequence of Streptomyces lividans 66 reveals a novel tRNA-dependent peptide biosynthetic system within a metal-related genomic island.</title>
        <authorList>
            <person name="Cruz-Morales P."/>
            <person name="Vijgenboom E."/>
            <person name="Iruegas-Bocardo F."/>
            <person name="Girard G."/>
            <person name="Yanez-Guerra L.A."/>
            <person name="Ramos-Aboites H.E."/>
            <person name="Pernodet J.L."/>
            <person name="Anne J."/>
            <person name="van Wezel G.P."/>
            <person name="Barona-Gomez F."/>
        </authorList>
    </citation>
    <scope>NUCLEOTIDE SEQUENCE [LARGE SCALE GENOMIC DNA]</scope>
    <source>
        <strain evidence="3">1326</strain>
    </source>
</reference>
<feature type="region of interest" description="Disordered" evidence="1">
    <location>
        <begin position="36"/>
        <end position="79"/>
    </location>
</feature>
<organism evidence="2 3">
    <name type="scientific">Streptomyces lividans 1326</name>
    <dbReference type="NCBI Taxonomy" id="1200984"/>
    <lineage>
        <taxon>Bacteria</taxon>
        <taxon>Bacillati</taxon>
        <taxon>Actinomycetota</taxon>
        <taxon>Actinomycetes</taxon>
        <taxon>Kitasatosporales</taxon>
        <taxon>Streptomycetaceae</taxon>
        <taxon>Streptomyces</taxon>
    </lineage>
</organism>
<feature type="compositionally biased region" description="Low complexity" evidence="1">
    <location>
        <begin position="156"/>
        <end position="187"/>
    </location>
</feature>
<proteinExistence type="predicted"/>
<dbReference type="RefSeq" id="WP_011030167.1">
    <property type="nucleotide sequence ID" value="NZ_CM001889.1"/>
</dbReference>
<name>A0A7U9DWA8_STRLI</name>
<sequence>MTASGPGGGDTPDGPDDAPVVPEYVWRLFLEDDERAIHASAPREPAARDRIPGRTRPEPPADCSGHPGRAHDTVGEPWRREDAWAGPAWRELDGRARLRRTGRVLGTAAAVALAVTAWSQLTTGPATPGGGPAETIGQRLEESPALPSPASVADTPASAESAGASPAAFEPAPSAIPRAPASTRTFG</sequence>
<accession>A0A7U9DWA8</accession>
<gene>
    <name evidence="2" type="ORF">SLI_5604</name>
</gene>
<dbReference type="EMBL" id="CM001889">
    <property type="protein sequence ID" value="EOY50312.1"/>
    <property type="molecule type" value="Genomic_DNA"/>
</dbReference>
<feature type="region of interest" description="Disordered" evidence="1">
    <location>
        <begin position="1"/>
        <end position="20"/>
    </location>
</feature>
<feature type="compositionally biased region" description="Basic and acidic residues" evidence="1">
    <location>
        <begin position="69"/>
        <end position="79"/>
    </location>
</feature>
<feature type="region of interest" description="Disordered" evidence="1">
    <location>
        <begin position="120"/>
        <end position="187"/>
    </location>
</feature>
<protein>
    <submittedName>
        <fullName evidence="2">Membrane protein</fullName>
    </submittedName>
</protein>
<evidence type="ECO:0000313" key="3">
    <source>
        <dbReference type="Proteomes" id="UP000014062"/>
    </source>
</evidence>
<feature type="compositionally biased region" description="Basic and acidic residues" evidence="1">
    <location>
        <begin position="45"/>
        <end position="59"/>
    </location>
</feature>
<dbReference type="AlphaFoldDB" id="A0A7U9DWA8"/>
<feature type="compositionally biased region" description="Gly residues" evidence="1">
    <location>
        <begin position="1"/>
        <end position="11"/>
    </location>
</feature>
<dbReference type="Proteomes" id="UP000014062">
    <property type="component" value="Chromosome"/>
</dbReference>
<evidence type="ECO:0000313" key="2">
    <source>
        <dbReference type="EMBL" id="EOY50312.1"/>
    </source>
</evidence>
<evidence type="ECO:0000256" key="1">
    <source>
        <dbReference type="SAM" id="MobiDB-lite"/>
    </source>
</evidence>